<name>A0AAD1Y2D1_EUPCR</name>
<protein>
    <submittedName>
        <fullName evidence="2">Uncharacterized protein</fullName>
    </submittedName>
</protein>
<feature type="coiled-coil region" evidence="1">
    <location>
        <begin position="203"/>
        <end position="278"/>
    </location>
</feature>
<reference evidence="2" key="1">
    <citation type="submission" date="2023-07" db="EMBL/GenBank/DDBJ databases">
        <authorList>
            <consortium name="AG Swart"/>
            <person name="Singh M."/>
            <person name="Singh A."/>
            <person name="Seah K."/>
            <person name="Emmerich C."/>
        </authorList>
    </citation>
    <scope>NUCLEOTIDE SEQUENCE</scope>
    <source>
        <strain evidence="2">DP1</strain>
    </source>
</reference>
<sequence length="498" mass="57382">MEIYRCFKRMECQTPTCANKAEYYCKGDKALQCENCKLSHDFACKMISLKEFDQVLIAIDETKAWLTILRKVKQLGCISSRQKRIDEEIKSFETLLEDLEDDYDAAQQASNYSKTNNFRMRISEIKNDIRGNELISNMVFDFFMKDMLEVIKIPETTISGGEILKGLPVPSKMNALIKRASEAETDTKHSKLVKENVDLVTEKEEMLRKIQLMKMKIDTLENHNQTLEKKYNMATTSYPIPPSPRFTSATTTIEQSKCDFEEEDIEEEQAEEEDVEEVSDTRKKSLVIDCATREDKEFMKEMIGEEVRMEDLKEMGIDHVKRESKVLKKFIEECSPEKTGMIVFNSGEKINGEAEKERELIEVDYYLDSLRILLPSATKMIFLNRLIIEDRPLRKIMQASAFCKILIFSFCQINITDSLYFKEVEDCRTSSLHFQDCSSEDGPVNFSYIFAAIKPTSLEESLKELNLHNCGVEESTIMNEIEEAGFEAASSIEISVTP</sequence>
<proteinExistence type="predicted"/>
<keyword evidence="3" id="KW-1185">Reference proteome</keyword>
<organism evidence="2 3">
    <name type="scientific">Euplotes crassus</name>
    <dbReference type="NCBI Taxonomy" id="5936"/>
    <lineage>
        <taxon>Eukaryota</taxon>
        <taxon>Sar</taxon>
        <taxon>Alveolata</taxon>
        <taxon>Ciliophora</taxon>
        <taxon>Intramacronucleata</taxon>
        <taxon>Spirotrichea</taxon>
        <taxon>Hypotrichia</taxon>
        <taxon>Euplotida</taxon>
        <taxon>Euplotidae</taxon>
        <taxon>Moneuplotes</taxon>
    </lineage>
</organism>
<evidence type="ECO:0000313" key="2">
    <source>
        <dbReference type="EMBL" id="CAI2383349.1"/>
    </source>
</evidence>
<comment type="caution">
    <text evidence="2">The sequence shown here is derived from an EMBL/GenBank/DDBJ whole genome shotgun (WGS) entry which is preliminary data.</text>
</comment>
<dbReference type="Proteomes" id="UP001295684">
    <property type="component" value="Unassembled WGS sequence"/>
</dbReference>
<evidence type="ECO:0000256" key="1">
    <source>
        <dbReference type="SAM" id="Coils"/>
    </source>
</evidence>
<dbReference type="AlphaFoldDB" id="A0AAD1Y2D1"/>
<evidence type="ECO:0000313" key="3">
    <source>
        <dbReference type="Proteomes" id="UP001295684"/>
    </source>
</evidence>
<feature type="coiled-coil region" evidence="1">
    <location>
        <begin position="82"/>
        <end position="109"/>
    </location>
</feature>
<keyword evidence="1" id="KW-0175">Coiled coil</keyword>
<gene>
    <name evidence="2" type="ORF">ECRASSUSDP1_LOCUS24848</name>
</gene>
<accession>A0AAD1Y2D1</accession>
<dbReference type="EMBL" id="CAMPGE010025609">
    <property type="protein sequence ID" value="CAI2383349.1"/>
    <property type="molecule type" value="Genomic_DNA"/>
</dbReference>